<dbReference type="SUPFAM" id="SSF53448">
    <property type="entry name" value="Nucleotide-diphospho-sugar transferases"/>
    <property type="match status" value="1"/>
</dbReference>
<dbReference type="AlphaFoldDB" id="A0A0G0QM52"/>
<evidence type="ECO:0000313" key="5">
    <source>
        <dbReference type="EMBL" id="KKR41193.1"/>
    </source>
</evidence>
<gene>
    <name evidence="5" type="ORF">UT75_C0001G0097</name>
</gene>
<dbReference type="InterPro" id="IPR029044">
    <property type="entry name" value="Nucleotide-diphossugar_trans"/>
</dbReference>
<evidence type="ECO:0000313" key="6">
    <source>
        <dbReference type="Proteomes" id="UP000034072"/>
    </source>
</evidence>
<evidence type="ECO:0000256" key="3">
    <source>
        <dbReference type="ARBA" id="ARBA00022679"/>
    </source>
</evidence>
<name>A0A0G0QM52_9BACT</name>
<dbReference type="InterPro" id="IPR001173">
    <property type="entry name" value="Glyco_trans_2-like"/>
</dbReference>
<accession>A0A0G0QM52</accession>
<dbReference type="PANTHER" id="PTHR43179">
    <property type="entry name" value="RHAMNOSYLTRANSFERASE WBBL"/>
    <property type="match status" value="1"/>
</dbReference>
<dbReference type="Gene3D" id="3.90.550.10">
    <property type="entry name" value="Spore Coat Polysaccharide Biosynthesis Protein SpsA, Chain A"/>
    <property type="match status" value="1"/>
</dbReference>
<dbReference type="GO" id="GO:0016757">
    <property type="term" value="F:glycosyltransferase activity"/>
    <property type="evidence" value="ECO:0007669"/>
    <property type="project" value="UniProtKB-KW"/>
</dbReference>
<organism evidence="5 6">
    <name type="scientific">Candidatus Yanofskybacteria bacterium GW2011_GWE2_40_11</name>
    <dbReference type="NCBI Taxonomy" id="1619033"/>
    <lineage>
        <taxon>Bacteria</taxon>
        <taxon>Candidatus Yanofskyibacteriota</taxon>
    </lineage>
</organism>
<comment type="caution">
    <text evidence="5">The sequence shown here is derived from an EMBL/GenBank/DDBJ whole genome shotgun (WGS) entry which is preliminary data.</text>
</comment>
<protein>
    <submittedName>
        <fullName evidence="5">Glycosyl transferase family protein</fullName>
    </submittedName>
</protein>
<dbReference type="Pfam" id="PF00535">
    <property type="entry name" value="Glycos_transf_2"/>
    <property type="match status" value="1"/>
</dbReference>
<dbReference type="EMBL" id="LBXZ01000001">
    <property type="protein sequence ID" value="KKR41193.1"/>
    <property type="molecule type" value="Genomic_DNA"/>
</dbReference>
<evidence type="ECO:0000256" key="2">
    <source>
        <dbReference type="ARBA" id="ARBA00022676"/>
    </source>
</evidence>
<keyword evidence="3 5" id="KW-0808">Transferase</keyword>
<keyword evidence="2" id="KW-0328">Glycosyltransferase</keyword>
<reference evidence="5 6" key="1">
    <citation type="journal article" date="2015" name="Nature">
        <title>rRNA introns, odd ribosomes, and small enigmatic genomes across a large radiation of phyla.</title>
        <authorList>
            <person name="Brown C.T."/>
            <person name="Hug L.A."/>
            <person name="Thomas B.C."/>
            <person name="Sharon I."/>
            <person name="Castelle C.J."/>
            <person name="Singh A."/>
            <person name="Wilkins M.J."/>
            <person name="Williams K.H."/>
            <person name="Banfield J.F."/>
        </authorList>
    </citation>
    <scope>NUCLEOTIDE SEQUENCE [LARGE SCALE GENOMIC DNA]</scope>
</reference>
<dbReference type="PANTHER" id="PTHR43179:SF12">
    <property type="entry name" value="GALACTOFURANOSYLTRANSFERASE GLFT2"/>
    <property type="match status" value="1"/>
</dbReference>
<evidence type="ECO:0000259" key="4">
    <source>
        <dbReference type="Pfam" id="PF00535"/>
    </source>
</evidence>
<evidence type="ECO:0000256" key="1">
    <source>
        <dbReference type="ARBA" id="ARBA00006739"/>
    </source>
</evidence>
<sequence>MSSRISINLVVFNGEKYIRHCLDSIKNLNYPHDLIELNIWDNNSTDGTKKIIKDWQLELGELAFVNSQVIENSQNIGMWAGQEKLFEISAGKYVVVLSVDVILDKNFLLEAMGVMEVSADIGALQAKVYRFDLDQLKGRNLRLGTDVIDTCGFKIFKSRRIVNIGHGEKDTGQYNTQKEIFGVEGAVPVFRKEAFASLRIKINPSGAGEIFDHDFFWYAEDLDIAWRMNLFGWKQIYAPRVLAWHDRQTTKSLSGGFTEFRKSRQQIPLNKRRLEWKNLRFTMIKNEYIINCLKDFFYIAKRELTMLAYLLIYEPAVLSEVSVVLKNIPKMLKKRNAIMRRAVAAPARMREWYE</sequence>
<comment type="similarity">
    <text evidence="1">Belongs to the glycosyltransferase 2 family.</text>
</comment>
<proteinExistence type="inferred from homology"/>
<dbReference type="Proteomes" id="UP000034072">
    <property type="component" value="Unassembled WGS sequence"/>
</dbReference>
<feature type="domain" description="Glycosyltransferase 2-like" evidence="4">
    <location>
        <begin position="6"/>
        <end position="163"/>
    </location>
</feature>